<dbReference type="AlphaFoldDB" id="A0A6T9HX13"/>
<accession>A0A6T9HX13</accession>
<sequence>MTVDTRSMQSISEADRKRCAFWRVWCLVELAAAAAMQVPVIMLVGTAADDDASFTPNNKMLKNLGNLVDVAQADATVKDDIPMIMERVLPPILGVLGKEESIQRINSSTQGAITGAFSIMEQREL</sequence>
<proteinExistence type="predicted"/>
<protein>
    <submittedName>
        <fullName evidence="3">Uncharacterized protein</fullName>
    </submittedName>
</protein>
<reference evidence="3" key="1">
    <citation type="submission" date="2021-01" db="EMBL/GenBank/DDBJ databases">
        <authorList>
            <person name="Corre E."/>
            <person name="Pelletier E."/>
            <person name="Niang G."/>
            <person name="Scheremetjew M."/>
            <person name="Finn R."/>
            <person name="Kale V."/>
            <person name="Holt S."/>
            <person name="Cochrane G."/>
            <person name="Meng A."/>
            <person name="Brown T."/>
            <person name="Cohen L."/>
        </authorList>
    </citation>
    <scope>NUCLEOTIDE SEQUENCE</scope>
    <source>
        <strain evidence="3">CCMP281</strain>
    </source>
</reference>
<name>A0A6T9HX13_9EUKA</name>
<keyword evidence="1" id="KW-1133">Transmembrane helix</keyword>
<evidence type="ECO:0000313" key="3">
    <source>
        <dbReference type="EMBL" id="CAE0120370.1"/>
    </source>
</evidence>
<evidence type="ECO:0000313" key="2">
    <source>
        <dbReference type="EMBL" id="CAE0120369.1"/>
    </source>
</evidence>
<feature type="transmembrane region" description="Helical" evidence="1">
    <location>
        <begin position="21"/>
        <end position="44"/>
    </location>
</feature>
<dbReference type="EMBL" id="HBHX01037862">
    <property type="protein sequence ID" value="CAE0120370.1"/>
    <property type="molecule type" value="Transcribed_RNA"/>
</dbReference>
<keyword evidence="1" id="KW-0472">Membrane</keyword>
<dbReference type="EMBL" id="HBHX01037861">
    <property type="protein sequence ID" value="CAE0120369.1"/>
    <property type="molecule type" value="Transcribed_RNA"/>
</dbReference>
<gene>
    <name evidence="2" type="ORF">HERI1096_LOCUS21070</name>
    <name evidence="3" type="ORF">HERI1096_LOCUS21071</name>
</gene>
<organism evidence="3">
    <name type="scientific">Haptolina ericina</name>
    <dbReference type="NCBI Taxonomy" id="156174"/>
    <lineage>
        <taxon>Eukaryota</taxon>
        <taxon>Haptista</taxon>
        <taxon>Haptophyta</taxon>
        <taxon>Prymnesiophyceae</taxon>
        <taxon>Prymnesiales</taxon>
        <taxon>Prymnesiaceae</taxon>
        <taxon>Haptolina</taxon>
    </lineage>
</organism>
<evidence type="ECO:0000256" key="1">
    <source>
        <dbReference type="SAM" id="Phobius"/>
    </source>
</evidence>
<keyword evidence="1" id="KW-0812">Transmembrane</keyword>